<dbReference type="Proteomes" id="UP000001818">
    <property type="component" value="Chromosome"/>
</dbReference>
<proteinExistence type="predicted"/>
<evidence type="ECO:0000313" key="2">
    <source>
        <dbReference type="EMBL" id="ABE39415.1"/>
    </source>
</evidence>
<dbReference type="eggNOG" id="COG2887">
    <property type="taxonomic scope" value="Bacteria"/>
</dbReference>
<dbReference type="KEGG" id="rpd:RPD_2180"/>
<sequence>MASQILDLIPHTVLAGRTARTAAARSSELGVQIMTMGQLAARLAGGLLRPVDLEVLQEAISAALPVVDMGDWSDRAAARDAGRGDGDLRQDVAGGRRPFGGDTSPAGGWRLAPWSRRWSSGCRRR</sequence>
<name>Q138S4_RHOPS</name>
<dbReference type="BioCyc" id="RPAL316057:RPD_RS10945-MONOMER"/>
<protein>
    <submittedName>
        <fullName evidence="2">Uncharacterized protein</fullName>
    </submittedName>
</protein>
<accession>Q138S4</accession>
<reference evidence="2 3" key="1">
    <citation type="submission" date="2006-03" db="EMBL/GenBank/DDBJ databases">
        <title>Complete sequence of Rhodopseudomonas palustris BisB5.</title>
        <authorList>
            <consortium name="US DOE Joint Genome Institute"/>
            <person name="Copeland A."/>
            <person name="Lucas S."/>
            <person name="Lapidus A."/>
            <person name="Barry K."/>
            <person name="Detter J.C."/>
            <person name="Glavina del Rio T."/>
            <person name="Hammon N."/>
            <person name="Israni S."/>
            <person name="Dalin E."/>
            <person name="Tice H."/>
            <person name="Pitluck S."/>
            <person name="Chain P."/>
            <person name="Malfatti S."/>
            <person name="Shin M."/>
            <person name="Vergez L."/>
            <person name="Schmutz J."/>
            <person name="Larimer F."/>
            <person name="Land M."/>
            <person name="Hauser L."/>
            <person name="Pelletier D.A."/>
            <person name="Kyrpides N."/>
            <person name="Lykidis A."/>
            <person name="Oda Y."/>
            <person name="Harwood C.S."/>
            <person name="Richardson P."/>
        </authorList>
    </citation>
    <scope>NUCLEOTIDE SEQUENCE [LARGE SCALE GENOMIC DNA]</scope>
    <source>
        <strain evidence="2 3">BisB5</strain>
    </source>
</reference>
<dbReference type="EMBL" id="CP000283">
    <property type="protein sequence ID" value="ABE39415.1"/>
    <property type="molecule type" value="Genomic_DNA"/>
</dbReference>
<evidence type="ECO:0000256" key="1">
    <source>
        <dbReference type="SAM" id="MobiDB-lite"/>
    </source>
</evidence>
<feature type="compositionally biased region" description="Basic and acidic residues" evidence="1">
    <location>
        <begin position="77"/>
        <end position="90"/>
    </location>
</feature>
<dbReference type="STRING" id="316057.RPD_2180"/>
<feature type="region of interest" description="Disordered" evidence="1">
    <location>
        <begin position="77"/>
        <end position="112"/>
    </location>
</feature>
<gene>
    <name evidence="2" type="ordered locus">RPD_2180</name>
</gene>
<dbReference type="AlphaFoldDB" id="Q138S4"/>
<dbReference type="HOGENOM" id="CLU_1990960_0_0_5"/>
<organism evidence="2 3">
    <name type="scientific">Rhodopseudomonas palustris (strain BisB5)</name>
    <dbReference type="NCBI Taxonomy" id="316057"/>
    <lineage>
        <taxon>Bacteria</taxon>
        <taxon>Pseudomonadati</taxon>
        <taxon>Pseudomonadota</taxon>
        <taxon>Alphaproteobacteria</taxon>
        <taxon>Hyphomicrobiales</taxon>
        <taxon>Nitrobacteraceae</taxon>
        <taxon>Rhodopseudomonas</taxon>
    </lineage>
</organism>
<evidence type="ECO:0000313" key="3">
    <source>
        <dbReference type="Proteomes" id="UP000001818"/>
    </source>
</evidence>